<dbReference type="InterPro" id="IPR003200">
    <property type="entry name" value="Nict_dMeBzImd_PRibTrfase"/>
</dbReference>
<evidence type="ECO:0000313" key="11">
    <source>
        <dbReference type="EMBL" id="MCC2137281.1"/>
    </source>
</evidence>
<comment type="catalytic activity">
    <reaction evidence="9">
        <text>5,6-dimethylbenzimidazole + nicotinate beta-D-ribonucleotide = alpha-ribazole 5'-phosphate + nicotinate + H(+)</text>
        <dbReference type="Rhea" id="RHEA:11196"/>
        <dbReference type="ChEBI" id="CHEBI:15378"/>
        <dbReference type="ChEBI" id="CHEBI:15890"/>
        <dbReference type="ChEBI" id="CHEBI:32544"/>
        <dbReference type="ChEBI" id="CHEBI:57502"/>
        <dbReference type="ChEBI" id="CHEBI:57918"/>
        <dbReference type="EC" id="2.4.2.21"/>
    </reaction>
</comment>
<dbReference type="RefSeq" id="WP_308449529.1">
    <property type="nucleotide sequence ID" value="NZ_JAJEQC010000009.1"/>
</dbReference>
<evidence type="ECO:0000256" key="9">
    <source>
        <dbReference type="ARBA" id="ARBA00047340"/>
    </source>
</evidence>
<name>A0AAE3DG74_9FIRM</name>
<dbReference type="Pfam" id="PF02277">
    <property type="entry name" value="DBI_PRT"/>
    <property type="match status" value="1"/>
</dbReference>
<evidence type="ECO:0000313" key="12">
    <source>
        <dbReference type="Proteomes" id="UP001199424"/>
    </source>
</evidence>
<dbReference type="PANTHER" id="PTHR43463:SF1">
    <property type="entry name" value="NICOTINATE-NUCLEOTIDE--DIMETHYLBENZIMIDAZOLE PHOSPHORIBOSYLTRANSFERASE"/>
    <property type="match status" value="1"/>
</dbReference>
<dbReference type="NCBIfam" id="TIGR03160">
    <property type="entry name" value="cobT_DBIPRT"/>
    <property type="match status" value="1"/>
</dbReference>
<evidence type="ECO:0000256" key="1">
    <source>
        <dbReference type="ARBA" id="ARBA00002197"/>
    </source>
</evidence>
<protein>
    <recommendedName>
        <fullName evidence="5 10">Nicotinate-nucleotide--dimethylbenzimidazole phosphoribosyltransferase</fullName>
        <ecNumber evidence="4 10">2.4.2.21</ecNumber>
    </recommendedName>
</protein>
<dbReference type="AlphaFoldDB" id="A0AAE3DG74"/>
<evidence type="ECO:0000256" key="6">
    <source>
        <dbReference type="ARBA" id="ARBA00022573"/>
    </source>
</evidence>
<evidence type="ECO:0000256" key="7">
    <source>
        <dbReference type="ARBA" id="ARBA00022676"/>
    </source>
</evidence>
<dbReference type="GO" id="GO:0009236">
    <property type="term" value="P:cobalamin biosynthetic process"/>
    <property type="evidence" value="ECO:0007669"/>
    <property type="project" value="UniProtKB-UniRule"/>
</dbReference>
<dbReference type="FunFam" id="3.40.50.10210:FF:000001">
    <property type="entry name" value="Nicotinate-nucleotide--dimethylbenzimidazole phosphoribosyltransferase"/>
    <property type="match status" value="1"/>
</dbReference>
<dbReference type="InterPro" id="IPR036087">
    <property type="entry name" value="Nict_dMeBzImd_PRibTrfase_sf"/>
</dbReference>
<comment type="similarity">
    <text evidence="3">Belongs to the CobT family.</text>
</comment>
<evidence type="ECO:0000256" key="8">
    <source>
        <dbReference type="ARBA" id="ARBA00022679"/>
    </source>
</evidence>
<sequence length="354" mass="36638">MTETELKNRLKTITQPDEAARKAAHAHWASLAKPLGGLGDLEPLLEDVAALTGVPQFDFSKRAVLVLCADNGVIAQGISQSGSDVTRAVLQNLAQRKTSVCKMAETVHCGVIPVDMGIAGAPVDGVKNCRVRAGTNDFTGGPAMTREDALQAIETGIELVREQKAQGIKLLATGEMGIGNTTTSAAVSSVLLGRAPEEMTGRGAGLSNDGLRRKIEAIYKGIAINHPEKADVIGVLSALGGLDIAGLCGVFLGGALENIPVIIDGFISSVAALCAARLCPTATKAMFASHVSAEPAARIVLEALGKKPLITANMHLGEGTGAVASLPLWDMALAVYDNCYSFTEGGIAPYTPQC</sequence>
<keyword evidence="7 11" id="KW-0328">Glycosyltransferase</keyword>
<comment type="function">
    <text evidence="1">Catalyzes the synthesis of alpha-ribazole-5'-phosphate from nicotinate mononucleotide (NAMN) and 5,6-dimethylbenzimidazole (DMB).</text>
</comment>
<comment type="caution">
    <text evidence="11">The sequence shown here is derived from an EMBL/GenBank/DDBJ whole genome shotgun (WGS) entry which is preliminary data.</text>
</comment>
<keyword evidence="12" id="KW-1185">Reference proteome</keyword>
<proteinExistence type="inferred from homology"/>
<dbReference type="SUPFAM" id="SSF52733">
    <property type="entry name" value="Nicotinate mononucleotide:5,6-dimethylbenzimidazole phosphoribosyltransferase (CobT)"/>
    <property type="match status" value="1"/>
</dbReference>
<evidence type="ECO:0000256" key="2">
    <source>
        <dbReference type="ARBA" id="ARBA00005049"/>
    </source>
</evidence>
<organism evidence="11 12">
    <name type="scientific">Hominenteromicrobium mulieris</name>
    <dbReference type="NCBI Taxonomy" id="2885357"/>
    <lineage>
        <taxon>Bacteria</taxon>
        <taxon>Bacillati</taxon>
        <taxon>Bacillota</taxon>
        <taxon>Clostridia</taxon>
        <taxon>Eubacteriales</taxon>
        <taxon>Oscillospiraceae</taxon>
        <taxon>Hominenteromicrobium</taxon>
    </lineage>
</organism>
<accession>A0AAE3DG74</accession>
<dbReference type="EMBL" id="JAJEQC010000009">
    <property type="protein sequence ID" value="MCC2137281.1"/>
    <property type="molecule type" value="Genomic_DNA"/>
</dbReference>
<reference evidence="11" key="1">
    <citation type="submission" date="2021-10" db="EMBL/GenBank/DDBJ databases">
        <title>Anaerobic single-cell dispensing facilitates the cultivation of human gut bacteria.</title>
        <authorList>
            <person name="Afrizal A."/>
        </authorList>
    </citation>
    <scope>NUCLEOTIDE SEQUENCE</scope>
    <source>
        <strain evidence="11">CLA-AA-H250</strain>
    </source>
</reference>
<keyword evidence="8 11" id="KW-0808">Transferase</keyword>
<dbReference type="Proteomes" id="UP001199424">
    <property type="component" value="Unassembled WGS sequence"/>
</dbReference>
<keyword evidence="6" id="KW-0169">Cobalamin biosynthesis</keyword>
<dbReference type="Gene3D" id="1.10.1610.10">
    <property type="match status" value="1"/>
</dbReference>
<dbReference type="PANTHER" id="PTHR43463">
    <property type="entry name" value="NICOTINATE-NUCLEOTIDE--DIMETHYLBENZIMIDAZOLE PHOSPHORIBOSYLTRANSFERASE"/>
    <property type="match status" value="1"/>
</dbReference>
<dbReference type="GO" id="GO:0008939">
    <property type="term" value="F:nicotinate-nucleotide-dimethylbenzimidazole phosphoribosyltransferase activity"/>
    <property type="evidence" value="ECO:0007669"/>
    <property type="project" value="UniProtKB-UniRule"/>
</dbReference>
<evidence type="ECO:0000256" key="5">
    <source>
        <dbReference type="ARBA" id="ARBA00015486"/>
    </source>
</evidence>
<comment type="pathway">
    <text evidence="2">Nucleoside biosynthesis; alpha-ribazole biosynthesis; alpha-ribazole from 5,6-dimethylbenzimidazole: step 1/2.</text>
</comment>
<dbReference type="EC" id="2.4.2.21" evidence="4 10"/>
<evidence type="ECO:0000256" key="4">
    <source>
        <dbReference type="ARBA" id="ARBA00011991"/>
    </source>
</evidence>
<evidence type="ECO:0000256" key="3">
    <source>
        <dbReference type="ARBA" id="ARBA00007110"/>
    </source>
</evidence>
<evidence type="ECO:0000256" key="10">
    <source>
        <dbReference type="NCBIfam" id="TIGR03160"/>
    </source>
</evidence>
<dbReference type="NCBIfam" id="NF000996">
    <property type="entry name" value="PRK00105.1"/>
    <property type="match status" value="1"/>
</dbReference>
<gene>
    <name evidence="11" type="primary">cobT</name>
    <name evidence="11" type="ORF">LKD31_09645</name>
</gene>
<dbReference type="CDD" id="cd02439">
    <property type="entry name" value="DMB-PRT_CobT"/>
    <property type="match status" value="1"/>
</dbReference>
<dbReference type="InterPro" id="IPR023195">
    <property type="entry name" value="Nict_dMeBzImd_PRibTrfase_N"/>
</dbReference>
<dbReference type="Gene3D" id="3.40.50.10210">
    <property type="match status" value="1"/>
</dbReference>
<dbReference type="InterPro" id="IPR017846">
    <property type="entry name" value="Nict_dMeBzImd_PRibTrfase_bact"/>
</dbReference>